<proteinExistence type="predicted"/>
<feature type="transmembrane region" description="Helical" evidence="1">
    <location>
        <begin position="6"/>
        <end position="29"/>
    </location>
</feature>
<accession>A0A1G7RLQ9</accession>
<organism evidence="3 4">
    <name type="scientific">Limimonas halophila</name>
    <dbReference type="NCBI Taxonomy" id="1082479"/>
    <lineage>
        <taxon>Bacteria</taxon>
        <taxon>Pseudomonadati</taxon>
        <taxon>Pseudomonadota</taxon>
        <taxon>Alphaproteobacteria</taxon>
        <taxon>Rhodospirillales</taxon>
        <taxon>Rhodovibrionaceae</taxon>
        <taxon>Limimonas</taxon>
    </lineage>
</organism>
<evidence type="ECO:0000313" key="3">
    <source>
        <dbReference type="EMBL" id="SDG11129.1"/>
    </source>
</evidence>
<feature type="domain" description="Copper resistance protein D" evidence="2">
    <location>
        <begin position="48"/>
        <end position="148"/>
    </location>
</feature>
<keyword evidence="1" id="KW-1133">Transmembrane helix</keyword>
<dbReference type="EMBL" id="FNCE01000005">
    <property type="protein sequence ID" value="SDG11129.1"/>
    <property type="molecule type" value="Genomic_DNA"/>
</dbReference>
<dbReference type="Pfam" id="PF05425">
    <property type="entry name" value="CopD"/>
    <property type="match status" value="1"/>
</dbReference>
<dbReference type="AlphaFoldDB" id="A0A1G7RLQ9"/>
<dbReference type="RefSeq" id="WP_090019804.1">
    <property type="nucleotide sequence ID" value="NZ_FNCE01000005.1"/>
</dbReference>
<keyword evidence="4" id="KW-1185">Reference proteome</keyword>
<feature type="transmembrane region" description="Helical" evidence="1">
    <location>
        <begin position="49"/>
        <end position="71"/>
    </location>
</feature>
<dbReference type="Proteomes" id="UP000199415">
    <property type="component" value="Unassembled WGS sequence"/>
</dbReference>
<feature type="transmembrane region" description="Helical" evidence="1">
    <location>
        <begin position="131"/>
        <end position="153"/>
    </location>
</feature>
<keyword evidence="1" id="KW-0812">Transmembrane</keyword>
<evidence type="ECO:0000313" key="4">
    <source>
        <dbReference type="Proteomes" id="UP000199415"/>
    </source>
</evidence>
<feature type="transmembrane region" description="Helical" evidence="1">
    <location>
        <begin position="83"/>
        <end position="104"/>
    </location>
</feature>
<evidence type="ECO:0000259" key="2">
    <source>
        <dbReference type="Pfam" id="PF05425"/>
    </source>
</evidence>
<gene>
    <name evidence="3" type="ORF">SAMN05216241_105167</name>
</gene>
<reference evidence="3 4" key="1">
    <citation type="submission" date="2016-10" db="EMBL/GenBank/DDBJ databases">
        <authorList>
            <person name="de Groot N.N."/>
        </authorList>
    </citation>
    <scope>NUCLEOTIDE SEQUENCE [LARGE SCALE GENOMIC DNA]</scope>
    <source>
        <strain evidence="3 4">DSM 25584</strain>
    </source>
</reference>
<sequence length="154" mass="16496">MPDIALALALHALAAVVWVGGMAFAYAFVRPALGALEPPARQALWRGTFARFFPVVWVSIAVLLASGYYVLFQGFGGFAGAGMHVHLMHLLAWVMTAIFAYVFFGPWRRFKAGVDGGDPASAKAAIERIRVMVAINLTLGLIVVAVGASGRYWG</sequence>
<dbReference type="InterPro" id="IPR008457">
    <property type="entry name" value="Cu-R_CopD_dom"/>
</dbReference>
<keyword evidence="1" id="KW-0472">Membrane</keyword>
<name>A0A1G7RLQ9_9PROT</name>
<evidence type="ECO:0000256" key="1">
    <source>
        <dbReference type="SAM" id="Phobius"/>
    </source>
</evidence>
<dbReference type="OrthoDB" id="8419862at2"/>
<protein>
    <submittedName>
        <fullName evidence="3">Uncharacterized membrane protein</fullName>
    </submittedName>
</protein>
<dbReference type="GO" id="GO:0016020">
    <property type="term" value="C:membrane"/>
    <property type="evidence" value="ECO:0007669"/>
    <property type="project" value="InterPro"/>
</dbReference>